<keyword evidence="3" id="KW-1185">Reference proteome</keyword>
<evidence type="ECO:0000259" key="1">
    <source>
        <dbReference type="Pfam" id="PF01861"/>
    </source>
</evidence>
<dbReference type="Gene3D" id="3.40.50.150">
    <property type="entry name" value="Vaccinia Virus protein VP39"/>
    <property type="match status" value="1"/>
</dbReference>
<dbReference type="Proteomes" id="UP000478417">
    <property type="component" value="Unassembled WGS sequence"/>
</dbReference>
<dbReference type="RefSeq" id="WP_163966819.1">
    <property type="nucleotide sequence ID" value="NZ_JAAGNX010000003.1"/>
</dbReference>
<evidence type="ECO:0000313" key="2">
    <source>
        <dbReference type="EMBL" id="NDV63359.1"/>
    </source>
</evidence>
<reference evidence="2 3" key="1">
    <citation type="submission" date="2020-02" db="EMBL/GenBank/DDBJ databases">
        <title>Albibacoteraceae fam. nov., the first described family within the subdivision 4 Verrucomicrobia.</title>
        <authorList>
            <person name="Xi F."/>
        </authorList>
    </citation>
    <scope>NUCLEOTIDE SEQUENCE [LARGE SCALE GENOMIC DNA]</scope>
    <source>
        <strain evidence="2 3">CK1056</strain>
    </source>
</reference>
<organism evidence="2 3">
    <name type="scientific">Oceanipulchritudo coccoides</name>
    <dbReference type="NCBI Taxonomy" id="2706888"/>
    <lineage>
        <taxon>Bacteria</taxon>
        <taxon>Pseudomonadati</taxon>
        <taxon>Verrucomicrobiota</taxon>
        <taxon>Opitutia</taxon>
        <taxon>Puniceicoccales</taxon>
        <taxon>Oceanipulchritudinaceae</taxon>
        <taxon>Oceanipulchritudo</taxon>
    </lineage>
</organism>
<sequence>MDEIASKTQINLISDIVLNRPPALREFDQIYMKVGDMLDQLLFVSPNFDGKRTVFIGDGDGVGLAMIHLNHNGALPLGPTEIVVLDFDERIVNSINTFAEEHGLSDRIKAELYNVADPLPKAHWQRFDAFYTNPPYGEHNDGKSVLAFVKRGMEAVKPGTGLGCVVIGDDKDYCWTQEVLFTTQKMLIEGGYLIKSFQPEFSQYHLDDAPKLRSGSFFASGIHSKQSEYKSRILSEKSIKNFYGRRKALAVRYVREESCPYPAQGNYFLENYDWNQMKIKYPNE</sequence>
<evidence type="ECO:0000313" key="3">
    <source>
        <dbReference type="Proteomes" id="UP000478417"/>
    </source>
</evidence>
<dbReference type="EMBL" id="JAAGNX010000003">
    <property type="protein sequence ID" value="NDV63359.1"/>
    <property type="molecule type" value="Genomic_DNA"/>
</dbReference>
<proteinExistence type="predicted"/>
<dbReference type="AlphaFoldDB" id="A0A6B2M5A4"/>
<dbReference type="SUPFAM" id="SSF53335">
    <property type="entry name" value="S-adenosyl-L-methionine-dependent methyltransferases"/>
    <property type="match status" value="1"/>
</dbReference>
<feature type="domain" description="N(4)-bis(aminopropyl)spermidine synthase C-terminal" evidence="1">
    <location>
        <begin position="13"/>
        <end position="213"/>
    </location>
</feature>
<name>A0A6B2M5A4_9BACT</name>
<dbReference type="InterPro" id="IPR002723">
    <property type="entry name" value="BpsA_C"/>
</dbReference>
<dbReference type="InterPro" id="IPR029063">
    <property type="entry name" value="SAM-dependent_MTases_sf"/>
</dbReference>
<protein>
    <submittedName>
        <fullName evidence="2">Bis-aminopropyl spermidine synthase family protein</fullName>
    </submittedName>
</protein>
<dbReference type="Pfam" id="PF01861">
    <property type="entry name" value="BpsA_C"/>
    <property type="match status" value="1"/>
</dbReference>
<accession>A0A6B2M5A4</accession>
<gene>
    <name evidence="2" type="ORF">G0Q06_12915</name>
</gene>
<comment type="caution">
    <text evidence="2">The sequence shown here is derived from an EMBL/GenBank/DDBJ whole genome shotgun (WGS) entry which is preliminary data.</text>
</comment>